<evidence type="ECO:0000256" key="1">
    <source>
        <dbReference type="ARBA" id="ARBA00008846"/>
    </source>
</evidence>
<keyword evidence="2" id="KW-0597">Phosphoprotein</keyword>
<dbReference type="SMART" id="SM00175">
    <property type="entry name" value="RAB"/>
    <property type="match status" value="1"/>
</dbReference>
<dbReference type="EMBL" id="CAJOBQ010002484">
    <property type="protein sequence ID" value="CAF4562785.1"/>
    <property type="molecule type" value="Genomic_DNA"/>
</dbReference>
<dbReference type="SUPFAM" id="SSF52540">
    <property type="entry name" value="P-loop containing nucleoside triphosphate hydrolases"/>
    <property type="match status" value="1"/>
</dbReference>
<accession>A0A818K2M8</accession>
<dbReference type="SMART" id="SM00173">
    <property type="entry name" value="RAS"/>
    <property type="match status" value="1"/>
</dbReference>
<evidence type="ECO:0000256" key="3">
    <source>
        <dbReference type="SAM" id="MobiDB-lite"/>
    </source>
</evidence>
<dbReference type="GO" id="GO:0005525">
    <property type="term" value="F:GTP binding"/>
    <property type="evidence" value="ECO:0007669"/>
    <property type="project" value="InterPro"/>
</dbReference>
<feature type="region of interest" description="Disordered" evidence="3">
    <location>
        <begin position="377"/>
        <end position="396"/>
    </location>
</feature>
<evidence type="ECO:0000313" key="8">
    <source>
        <dbReference type="Proteomes" id="UP000663865"/>
    </source>
</evidence>
<evidence type="ECO:0000313" key="7">
    <source>
        <dbReference type="EMBL" id="CAF4821639.1"/>
    </source>
</evidence>
<dbReference type="Proteomes" id="UP000663869">
    <property type="component" value="Unassembled WGS sequence"/>
</dbReference>
<evidence type="ECO:0000313" key="4">
    <source>
        <dbReference type="EMBL" id="CAF3531413.1"/>
    </source>
</evidence>
<protein>
    <submittedName>
        <fullName evidence="5">Uncharacterized protein</fullName>
    </submittedName>
</protein>
<gene>
    <name evidence="4" type="ORF">FME351_LOCUS18502</name>
    <name evidence="5" type="ORF">KIK155_LOCUS18316</name>
    <name evidence="7" type="ORF">TOA249_LOCUS24623</name>
    <name evidence="6" type="ORF">TSG867_LOCUS25419</name>
</gene>
<dbReference type="InterPro" id="IPR051641">
    <property type="entry name" value="RGK_GTP-binding_reg"/>
</dbReference>
<dbReference type="GO" id="GO:0003924">
    <property type="term" value="F:GTPase activity"/>
    <property type="evidence" value="ECO:0007669"/>
    <property type="project" value="InterPro"/>
</dbReference>
<dbReference type="EMBL" id="CAJNYV010003259">
    <property type="protein sequence ID" value="CAF3548562.1"/>
    <property type="molecule type" value="Genomic_DNA"/>
</dbReference>
<feature type="compositionally biased region" description="Basic residues" evidence="3">
    <location>
        <begin position="183"/>
        <end position="196"/>
    </location>
</feature>
<dbReference type="PROSITE" id="PS51419">
    <property type="entry name" value="RAB"/>
    <property type="match status" value="1"/>
</dbReference>
<comment type="similarity">
    <text evidence="1">Belongs to the small GTPase superfamily. RGK family.</text>
</comment>
<dbReference type="PANTHER" id="PTHR45775">
    <property type="entry name" value="RAD, GEM/KIR FAMILY MEMBER 2, ISOFORM C"/>
    <property type="match status" value="1"/>
</dbReference>
<dbReference type="Proteomes" id="UP000663865">
    <property type="component" value="Unassembled WGS sequence"/>
</dbReference>
<dbReference type="InterPro" id="IPR001806">
    <property type="entry name" value="Small_GTPase"/>
</dbReference>
<dbReference type="EMBL" id="CAJNYU010002289">
    <property type="protein sequence ID" value="CAF3531413.1"/>
    <property type="molecule type" value="Genomic_DNA"/>
</dbReference>
<dbReference type="Proteomes" id="UP000663862">
    <property type="component" value="Unassembled WGS sequence"/>
</dbReference>
<feature type="region of interest" description="Disordered" evidence="3">
    <location>
        <begin position="173"/>
        <end position="211"/>
    </location>
</feature>
<comment type="caution">
    <text evidence="5">The sequence shown here is derived from an EMBL/GenBank/DDBJ whole genome shotgun (WGS) entry which is preliminary data.</text>
</comment>
<dbReference type="AlphaFoldDB" id="A0A818K2M8"/>
<dbReference type="Gene3D" id="3.40.50.300">
    <property type="entry name" value="P-loop containing nucleotide triphosphate hydrolases"/>
    <property type="match status" value="1"/>
</dbReference>
<feature type="region of interest" description="Disordered" evidence="3">
    <location>
        <begin position="104"/>
        <end position="144"/>
    </location>
</feature>
<dbReference type="Proteomes" id="UP000663838">
    <property type="component" value="Unassembled WGS sequence"/>
</dbReference>
<evidence type="ECO:0000313" key="5">
    <source>
        <dbReference type="EMBL" id="CAF3548562.1"/>
    </source>
</evidence>
<dbReference type="InterPro" id="IPR027417">
    <property type="entry name" value="P-loop_NTPase"/>
</dbReference>
<dbReference type="EMBL" id="CAJOBS010002539">
    <property type="protein sequence ID" value="CAF4821639.1"/>
    <property type="molecule type" value="Genomic_DNA"/>
</dbReference>
<sequence>MYETHHHPQSNENEDNGLIKERILEDDISPRNSRAAIHWRPDLEGDIKVKQPINTDTEHFDALFARSNASPLPASHPRCYSSCSPSTVPFQMFTDSLPHDYAKSQPHLTLSSHSVKPYDDRRNSTISSTKSQHSNSTTSSNSAQTKRKTFFLTHAAQTLLQTSNSQAEQLEPLARSCSYKRPQSIKKYRQQKKGKEKGKEKEKEQKEQFSCRKHSTYNNNNLHTVAFYSARKSITGVPARISATDLMATDDPNEQWSSPKARRSARIGSLPLDQLQIPHDGDEEIYLVRQFNTTSKGFVNRGDSFKRSFKRSGSISRRGSFRKTDRTPSQEQINDSLVLNNEIRSSTNSLTNTKTTPCGPNLNGILDNQFNDSAIENISSSPITNNDDHDDDDDDDNEIVERIETEDGHVQDIRVYQVYLLGMSGTGKCSLLRQFKTTEYRGIYDYSSSIEDDPDNTVSIMLDGVESRLHIINIDVDHIKSSVTGDAYLVVYSITDRQSFQTAVQLIKNVREKESTHNETSLKRYIPIILVGNKSDLVRKRAVTKETARHAAFRYECKFVETSVAINDKVDDLLAGTLKQIRISEQHRQEERRRLTITNDTGDIADGGTDKVIGSSVRKSLSVYNANSKSIFSKFLNVLRRKPSRLPADVENLYTGIR</sequence>
<evidence type="ECO:0000256" key="2">
    <source>
        <dbReference type="ARBA" id="ARBA00022553"/>
    </source>
</evidence>
<proteinExistence type="inferred from homology"/>
<dbReference type="PANTHER" id="PTHR45775:SF6">
    <property type="entry name" value="RAD, GEM_KIR FAMILY MEMBER 2, ISOFORM C"/>
    <property type="match status" value="1"/>
</dbReference>
<evidence type="ECO:0000313" key="6">
    <source>
        <dbReference type="EMBL" id="CAF4562785.1"/>
    </source>
</evidence>
<dbReference type="GO" id="GO:0005886">
    <property type="term" value="C:plasma membrane"/>
    <property type="evidence" value="ECO:0007669"/>
    <property type="project" value="TreeGrafter"/>
</dbReference>
<feature type="compositionally biased region" description="Basic and acidic residues" evidence="3">
    <location>
        <begin position="197"/>
        <end position="210"/>
    </location>
</feature>
<organism evidence="5 8">
    <name type="scientific">Rotaria socialis</name>
    <dbReference type="NCBI Taxonomy" id="392032"/>
    <lineage>
        <taxon>Eukaryota</taxon>
        <taxon>Metazoa</taxon>
        <taxon>Spiralia</taxon>
        <taxon>Gnathifera</taxon>
        <taxon>Rotifera</taxon>
        <taxon>Eurotatoria</taxon>
        <taxon>Bdelloidea</taxon>
        <taxon>Philodinida</taxon>
        <taxon>Philodinidae</taxon>
        <taxon>Rotaria</taxon>
    </lineage>
</organism>
<feature type="compositionally biased region" description="Low complexity" evidence="3">
    <location>
        <begin position="124"/>
        <end position="142"/>
    </location>
</feature>
<dbReference type="PRINTS" id="PR00449">
    <property type="entry name" value="RASTRNSFRMNG"/>
</dbReference>
<name>A0A818K2M8_9BILA</name>
<dbReference type="GO" id="GO:0005246">
    <property type="term" value="F:calcium channel regulator activity"/>
    <property type="evidence" value="ECO:0007669"/>
    <property type="project" value="TreeGrafter"/>
</dbReference>
<dbReference type="Pfam" id="PF00071">
    <property type="entry name" value="Ras"/>
    <property type="match status" value="1"/>
</dbReference>
<reference evidence="5" key="1">
    <citation type="submission" date="2021-02" db="EMBL/GenBank/DDBJ databases">
        <authorList>
            <person name="Nowell W R."/>
        </authorList>
    </citation>
    <scope>NUCLEOTIDE SEQUENCE</scope>
</reference>
<dbReference type="PROSITE" id="PS51421">
    <property type="entry name" value="RAS"/>
    <property type="match status" value="1"/>
</dbReference>